<dbReference type="Pfam" id="PF00096">
    <property type="entry name" value="zf-C2H2"/>
    <property type="match status" value="4"/>
</dbReference>
<dbReference type="PANTHER" id="PTHR24381">
    <property type="entry name" value="ZINC FINGER PROTEIN"/>
    <property type="match status" value="1"/>
</dbReference>
<feature type="domain" description="C2H2-type" evidence="8">
    <location>
        <begin position="159"/>
        <end position="186"/>
    </location>
</feature>
<evidence type="ECO:0000256" key="5">
    <source>
        <dbReference type="PROSITE-ProRule" id="PRU00042"/>
    </source>
</evidence>
<proteinExistence type="predicted"/>
<dbReference type="Gene3D" id="3.30.160.60">
    <property type="entry name" value="Classic Zinc Finger"/>
    <property type="match status" value="4"/>
</dbReference>
<dbReference type="FunFam" id="3.30.160.60:FF:001513">
    <property type="entry name" value="Zinc finger, C2H2 type"/>
    <property type="match status" value="1"/>
</dbReference>
<feature type="domain" description="C2H2-type" evidence="8">
    <location>
        <begin position="270"/>
        <end position="299"/>
    </location>
</feature>
<name>A0AAD4R9Q6_9BILA</name>
<feature type="domain" description="C2H2-type" evidence="8">
    <location>
        <begin position="243"/>
        <end position="270"/>
    </location>
</feature>
<comment type="caution">
    <text evidence="9">The sequence shown here is derived from an EMBL/GenBank/DDBJ whole genome shotgun (WGS) entry which is preliminary data.</text>
</comment>
<keyword evidence="10" id="KW-1185">Reference proteome</keyword>
<dbReference type="InterPro" id="IPR013087">
    <property type="entry name" value="Znf_C2H2_type"/>
</dbReference>
<dbReference type="EMBL" id="JAKKPZ010000002">
    <property type="protein sequence ID" value="KAI1726405.1"/>
    <property type="molecule type" value="Genomic_DNA"/>
</dbReference>
<dbReference type="GO" id="GO:0000981">
    <property type="term" value="F:DNA-binding transcription factor activity, RNA polymerase II-specific"/>
    <property type="evidence" value="ECO:0007669"/>
    <property type="project" value="TreeGrafter"/>
</dbReference>
<evidence type="ECO:0000256" key="3">
    <source>
        <dbReference type="ARBA" id="ARBA00022771"/>
    </source>
</evidence>
<gene>
    <name evidence="9" type="ORF">DdX_03125</name>
</gene>
<keyword evidence="1" id="KW-0479">Metal-binding</keyword>
<dbReference type="GO" id="GO:0008270">
    <property type="term" value="F:zinc ion binding"/>
    <property type="evidence" value="ECO:0007669"/>
    <property type="project" value="UniProtKB-KW"/>
</dbReference>
<sequence>MPSTDNGSHCCCYICNECPKTFATLDELQGHMQCDHQPSKSQPDSGEIEMKAESQSDKNNEMTFEECSTTMESIEHPGEECGSAHIDEMEECGGGGNSPTSSDFSIDENMHEDLMTREAEANGNANGGSYPCMKCSRMFSDRDQLNIHYTHTHREKPQYVCDTCDKVFAIKRELSTHLRIHSGEQPHKCTQCGKEFGTRQLLKKHNMWHTGERSHVCSFCGKAFFQKGHLTQHLMIHKGGRPHRCRLCEKTFIFKFDLNRHMKIHAERGHACHKCGKCFPKETALEEHTLKCKGTSSRTNIPQACSPVSDASPSSRSDLHVSMCISPNSPTKFEHEPLSLYGTSTIKSEVPSSPLPTKFQPPIMAGSPFLTMFSAANTEEVSKMAAKLLSAQQPQNLASLIAQQNAITSNATFNSTLLNKSPGLLPNQCMIASQQLLNGQIHNQNMVQSHQQEKLLFHCFACGKEFANQAQYLLHWSSVHFRGTTNHVEDDVNNNNGNLGKQKQAEKELADTRRELERLREILQRLAGSVLNSPSCAPPPATELDKLWMLRAK</sequence>
<dbReference type="FunFam" id="3.30.160.60:FF:001273">
    <property type="entry name" value="Zinc finger protein"/>
    <property type="match status" value="1"/>
</dbReference>
<feature type="domain" description="C2H2-type" evidence="8">
    <location>
        <begin position="13"/>
        <end position="41"/>
    </location>
</feature>
<dbReference type="FunFam" id="3.30.160.60:FF:000100">
    <property type="entry name" value="Zinc finger 45-like"/>
    <property type="match status" value="1"/>
</dbReference>
<feature type="domain" description="C2H2-type" evidence="8">
    <location>
        <begin position="457"/>
        <end position="480"/>
    </location>
</feature>
<feature type="coiled-coil region" evidence="6">
    <location>
        <begin position="502"/>
        <end position="529"/>
    </location>
</feature>
<feature type="domain" description="C2H2-type" evidence="8">
    <location>
        <begin position="215"/>
        <end position="242"/>
    </location>
</feature>
<dbReference type="PROSITE" id="PS50157">
    <property type="entry name" value="ZINC_FINGER_C2H2_2"/>
    <property type="match status" value="8"/>
</dbReference>
<dbReference type="GO" id="GO:0000977">
    <property type="term" value="F:RNA polymerase II transcription regulatory region sequence-specific DNA binding"/>
    <property type="evidence" value="ECO:0007669"/>
    <property type="project" value="TreeGrafter"/>
</dbReference>
<reference evidence="9" key="1">
    <citation type="submission" date="2022-01" db="EMBL/GenBank/DDBJ databases">
        <title>Genome Sequence Resource for Two Populations of Ditylenchus destructor, the Migratory Endoparasitic Phytonematode.</title>
        <authorList>
            <person name="Zhang H."/>
            <person name="Lin R."/>
            <person name="Xie B."/>
        </authorList>
    </citation>
    <scope>NUCLEOTIDE SEQUENCE</scope>
    <source>
        <strain evidence="9">BazhouSP</strain>
    </source>
</reference>
<feature type="region of interest" description="Disordered" evidence="7">
    <location>
        <begin position="33"/>
        <end position="61"/>
    </location>
</feature>
<dbReference type="Proteomes" id="UP001201812">
    <property type="component" value="Unassembled WGS sequence"/>
</dbReference>
<evidence type="ECO:0000256" key="4">
    <source>
        <dbReference type="ARBA" id="ARBA00022833"/>
    </source>
</evidence>
<dbReference type="GO" id="GO:0005634">
    <property type="term" value="C:nucleus"/>
    <property type="evidence" value="ECO:0007669"/>
    <property type="project" value="TreeGrafter"/>
</dbReference>
<keyword evidence="6" id="KW-0175">Coiled coil</keyword>
<feature type="domain" description="C2H2-type" evidence="8">
    <location>
        <begin position="130"/>
        <end position="158"/>
    </location>
</feature>
<evidence type="ECO:0000256" key="2">
    <source>
        <dbReference type="ARBA" id="ARBA00022737"/>
    </source>
</evidence>
<keyword evidence="2" id="KW-0677">Repeat</keyword>
<evidence type="ECO:0000313" key="9">
    <source>
        <dbReference type="EMBL" id="KAI1726405.1"/>
    </source>
</evidence>
<feature type="compositionally biased region" description="Basic and acidic residues" evidence="7">
    <location>
        <begin position="48"/>
        <end position="60"/>
    </location>
</feature>
<dbReference type="Pfam" id="PF13912">
    <property type="entry name" value="zf-C2H2_6"/>
    <property type="match status" value="1"/>
</dbReference>
<feature type="domain" description="C2H2-type" evidence="8">
    <location>
        <begin position="187"/>
        <end position="214"/>
    </location>
</feature>
<evidence type="ECO:0000256" key="7">
    <source>
        <dbReference type="SAM" id="MobiDB-lite"/>
    </source>
</evidence>
<evidence type="ECO:0000256" key="6">
    <source>
        <dbReference type="SAM" id="Coils"/>
    </source>
</evidence>
<evidence type="ECO:0000313" key="10">
    <source>
        <dbReference type="Proteomes" id="UP001201812"/>
    </source>
</evidence>
<keyword evidence="4" id="KW-0862">Zinc</keyword>
<protein>
    <submittedName>
        <fullName evidence="9">Zinc-finger double domain-containing protein</fullName>
    </submittedName>
</protein>
<dbReference type="InterPro" id="IPR036236">
    <property type="entry name" value="Znf_C2H2_sf"/>
</dbReference>
<dbReference type="PANTHER" id="PTHR24381:SF450">
    <property type="entry name" value="GASTRULA ZINC FINGER PROTEIN XLCGF26.1-LIKE-RELATED"/>
    <property type="match status" value="1"/>
</dbReference>
<organism evidence="9 10">
    <name type="scientific">Ditylenchus destructor</name>
    <dbReference type="NCBI Taxonomy" id="166010"/>
    <lineage>
        <taxon>Eukaryota</taxon>
        <taxon>Metazoa</taxon>
        <taxon>Ecdysozoa</taxon>
        <taxon>Nematoda</taxon>
        <taxon>Chromadorea</taxon>
        <taxon>Rhabditida</taxon>
        <taxon>Tylenchina</taxon>
        <taxon>Tylenchomorpha</taxon>
        <taxon>Sphaerularioidea</taxon>
        <taxon>Anguinidae</taxon>
        <taxon>Anguininae</taxon>
        <taxon>Ditylenchus</taxon>
    </lineage>
</organism>
<evidence type="ECO:0000256" key="1">
    <source>
        <dbReference type="ARBA" id="ARBA00022723"/>
    </source>
</evidence>
<dbReference type="SUPFAM" id="SSF57667">
    <property type="entry name" value="beta-beta-alpha zinc fingers"/>
    <property type="match status" value="3"/>
</dbReference>
<dbReference type="SMART" id="SM00355">
    <property type="entry name" value="ZnF_C2H2"/>
    <property type="match status" value="8"/>
</dbReference>
<accession>A0AAD4R9Q6</accession>
<dbReference type="PROSITE" id="PS00028">
    <property type="entry name" value="ZINC_FINGER_C2H2_1"/>
    <property type="match status" value="7"/>
</dbReference>
<dbReference type="AlphaFoldDB" id="A0AAD4R9Q6"/>
<evidence type="ECO:0000259" key="8">
    <source>
        <dbReference type="PROSITE" id="PS50157"/>
    </source>
</evidence>
<keyword evidence="3 5" id="KW-0863">Zinc-finger</keyword>